<feature type="chain" id="PRO_5047233022" evidence="1">
    <location>
        <begin position="37"/>
        <end position="81"/>
    </location>
</feature>
<evidence type="ECO:0000313" key="3">
    <source>
        <dbReference type="Proteomes" id="UP000829194"/>
    </source>
</evidence>
<proteinExistence type="predicted"/>
<protein>
    <submittedName>
        <fullName evidence="2">DUF6289 family protein</fullName>
    </submittedName>
</protein>
<evidence type="ECO:0000313" key="2">
    <source>
        <dbReference type="EMBL" id="UNP29628.1"/>
    </source>
</evidence>
<keyword evidence="1" id="KW-0732">Signal</keyword>
<name>A0ABY3XAJ1_9GAMM</name>
<dbReference type="Proteomes" id="UP000829194">
    <property type="component" value="Chromosome"/>
</dbReference>
<dbReference type="Pfam" id="PF19806">
    <property type="entry name" value="DUF6289"/>
    <property type="match status" value="1"/>
</dbReference>
<dbReference type="InterPro" id="IPR046256">
    <property type="entry name" value="DUF6289"/>
</dbReference>
<feature type="signal peptide" evidence="1">
    <location>
        <begin position="1"/>
        <end position="36"/>
    </location>
</feature>
<reference evidence="2 3" key="1">
    <citation type="submission" date="2022-03" db="EMBL/GenBank/DDBJ databases">
        <title>Complete genome sequence of Lysobacter capsici VKM B-2533 and Lysobacter gummosus 10.1.1, promising sources of lytic agents.</title>
        <authorList>
            <person name="Tarlachkov S.V."/>
            <person name="Kudryakova I.V."/>
            <person name="Afoshin A.S."/>
            <person name="Leontyevskaya E.A."/>
            <person name="Leontyevskaya N.V."/>
        </authorList>
    </citation>
    <scope>NUCLEOTIDE SEQUENCE [LARGE SCALE GENOMIC DNA]</scope>
    <source>
        <strain evidence="2 3">10.1.1</strain>
    </source>
</reference>
<sequence>MNRKTVKERMTMHNIKLIVLGTLLAISAGAGTTANAAGCYCSVVYYDAAGTVVGIRQPAGCGDPGWGIVTTRSKAYAGCIM</sequence>
<organism evidence="2 3">
    <name type="scientific">Lysobacter gummosus</name>
    <dbReference type="NCBI Taxonomy" id="262324"/>
    <lineage>
        <taxon>Bacteria</taxon>
        <taxon>Pseudomonadati</taxon>
        <taxon>Pseudomonadota</taxon>
        <taxon>Gammaproteobacteria</taxon>
        <taxon>Lysobacterales</taxon>
        <taxon>Lysobacteraceae</taxon>
        <taxon>Lysobacter</taxon>
    </lineage>
</organism>
<evidence type="ECO:0000256" key="1">
    <source>
        <dbReference type="SAM" id="SignalP"/>
    </source>
</evidence>
<keyword evidence="3" id="KW-1185">Reference proteome</keyword>
<gene>
    <name evidence="2" type="ORF">MOV92_24780</name>
</gene>
<dbReference type="EMBL" id="CP093547">
    <property type="protein sequence ID" value="UNP29628.1"/>
    <property type="molecule type" value="Genomic_DNA"/>
</dbReference>
<accession>A0ABY3XAJ1</accession>
<dbReference type="RefSeq" id="WP_148649146.1">
    <property type="nucleotide sequence ID" value="NZ_CP011131.1"/>
</dbReference>